<evidence type="ECO:0000256" key="1">
    <source>
        <dbReference type="SAM" id="MobiDB-lite"/>
    </source>
</evidence>
<sequence>MAVMAKRPTSSPLRWRPRGPKKSRVSTIDKTKTKSPYNKYFTPRKDMRYVPPYLKEIIETPEKSKCTTEGKWPSWLGGTFLQKQPRFIAFASHQIKVLIQRATESVSVNKSNKKH</sequence>
<name>A0AA35M190_9HYPO</name>
<evidence type="ECO:0000313" key="3">
    <source>
        <dbReference type="Proteomes" id="UP001160390"/>
    </source>
</evidence>
<gene>
    <name evidence="2" type="ORF">CCHLO57077_00010685</name>
</gene>
<reference evidence="2" key="1">
    <citation type="submission" date="2023-01" db="EMBL/GenBank/DDBJ databases">
        <authorList>
            <person name="Piombo E."/>
        </authorList>
    </citation>
    <scope>NUCLEOTIDE SEQUENCE</scope>
</reference>
<organism evidence="2 3">
    <name type="scientific">Clonostachys chloroleuca</name>
    <dbReference type="NCBI Taxonomy" id="1926264"/>
    <lineage>
        <taxon>Eukaryota</taxon>
        <taxon>Fungi</taxon>
        <taxon>Dikarya</taxon>
        <taxon>Ascomycota</taxon>
        <taxon>Pezizomycotina</taxon>
        <taxon>Sordariomycetes</taxon>
        <taxon>Hypocreomycetidae</taxon>
        <taxon>Hypocreales</taxon>
        <taxon>Bionectriaceae</taxon>
        <taxon>Clonostachys</taxon>
    </lineage>
</organism>
<dbReference type="EMBL" id="CABFNP030000823">
    <property type="protein sequence ID" value="CAI6088265.1"/>
    <property type="molecule type" value="Genomic_DNA"/>
</dbReference>
<evidence type="ECO:0000313" key="2">
    <source>
        <dbReference type="EMBL" id="CAI6088265.1"/>
    </source>
</evidence>
<accession>A0AA35M190</accession>
<dbReference type="AlphaFoldDB" id="A0AA35M190"/>
<keyword evidence="3" id="KW-1185">Reference proteome</keyword>
<protein>
    <submittedName>
        <fullName evidence="2">Uncharacterized protein</fullName>
    </submittedName>
</protein>
<feature type="region of interest" description="Disordered" evidence="1">
    <location>
        <begin position="1"/>
        <end position="37"/>
    </location>
</feature>
<proteinExistence type="predicted"/>
<dbReference type="Proteomes" id="UP001160390">
    <property type="component" value="Unassembled WGS sequence"/>
</dbReference>
<comment type="caution">
    <text evidence="2">The sequence shown here is derived from an EMBL/GenBank/DDBJ whole genome shotgun (WGS) entry which is preliminary data.</text>
</comment>
<feature type="compositionally biased region" description="Basic residues" evidence="1">
    <location>
        <begin position="15"/>
        <end position="24"/>
    </location>
</feature>